<proteinExistence type="predicted"/>
<reference evidence="3" key="1">
    <citation type="journal article" date="2019" name="Int. J. Syst. Evol. Microbiol.">
        <title>The Global Catalogue of Microorganisms (GCM) 10K type strain sequencing project: providing services to taxonomists for standard genome sequencing and annotation.</title>
        <authorList>
            <consortium name="The Broad Institute Genomics Platform"/>
            <consortium name="The Broad Institute Genome Sequencing Center for Infectious Disease"/>
            <person name="Wu L."/>
            <person name="Ma J."/>
        </authorList>
    </citation>
    <scope>NUCLEOTIDE SEQUENCE [LARGE SCALE GENOMIC DNA]</scope>
    <source>
        <strain evidence="3">JCM 15313</strain>
    </source>
</reference>
<dbReference type="InterPro" id="IPR008136">
    <property type="entry name" value="CinA_C"/>
</dbReference>
<dbReference type="SUPFAM" id="SSF142433">
    <property type="entry name" value="CinA-like"/>
    <property type="match status" value="1"/>
</dbReference>
<protein>
    <submittedName>
        <fullName evidence="2">CinA family protein</fullName>
    </submittedName>
</protein>
<dbReference type="Proteomes" id="UP001501585">
    <property type="component" value="Unassembled WGS sequence"/>
</dbReference>
<dbReference type="EMBL" id="BAAAPC010000013">
    <property type="protein sequence ID" value="GAA2002006.1"/>
    <property type="molecule type" value="Genomic_DNA"/>
</dbReference>
<evidence type="ECO:0000313" key="3">
    <source>
        <dbReference type="Proteomes" id="UP001501585"/>
    </source>
</evidence>
<comment type="caution">
    <text evidence="2">The sequence shown here is derived from an EMBL/GenBank/DDBJ whole genome shotgun (WGS) entry which is preliminary data.</text>
</comment>
<sequence length="180" mass="17984">MPEFAQEAGTGQVALVPAAAHETAAAVHRLLRGAGATVATAESLTGGLIGAVLTGIAGASATYRGGAIAYATDLKSGVLGVPRELLERQGAVDPDVARSMAAGVRDRLASDFGLAVTGVAGPEPQGGRPVGLVYIAVAGPGGAQEVREFVFPGDRYQVRSSTVVQALGMLADSVKAYAGK</sequence>
<dbReference type="InterPro" id="IPR036653">
    <property type="entry name" value="CinA-like_C"/>
</dbReference>
<name>A0ABP5EQ17_9ACTN</name>
<feature type="domain" description="CinA C-terminal" evidence="1">
    <location>
        <begin position="22"/>
        <end position="172"/>
    </location>
</feature>
<dbReference type="NCBIfam" id="TIGR00199">
    <property type="entry name" value="PncC_domain"/>
    <property type="match status" value="1"/>
</dbReference>
<dbReference type="Gene3D" id="3.90.950.20">
    <property type="entry name" value="CinA-like"/>
    <property type="match status" value="1"/>
</dbReference>
<dbReference type="Pfam" id="PF02464">
    <property type="entry name" value="CinA"/>
    <property type="match status" value="1"/>
</dbReference>
<organism evidence="2 3">
    <name type="scientific">Nocardiopsis rhodophaea</name>
    <dbReference type="NCBI Taxonomy" id="280238"/>
    <lineage>
        <taxon>Bacteria</taxon>
        <taxon>Bacillati</taxon>
        <taxon>Actinomycetota</taxon>
        <taxon>Actinomycetes</taxon>
        <taxon>Streptosporangiales</taxon>
        <taxon>Nocardiopsidaceae</taxon>
        <taxon>Nocardiopsis</taxon>
    </lineage>
</organism>
<evidence type="ECO:0000259" key="1">
    <source>
        <dbReference type="Pfam" id="PF02464"/>
    </source>
</evidence>
<evidence type="ECO:0000313" key="2">
    <source>
        <dbReference type="EMBL" id="GAA2002006.1"/>
    </source>
</evidence>
<accession>A0ABP5EQ17</accession>
<dbReference type="RefSeq" id="WP_344163214.1">
    <property type="nucleotide sequence ID" value="NZ_BAAAPC010000013.1"/>
</dbReference>
<gene>
    <name evidence="2" type="ORF">GCM10009799_31460</name>
</gene>
<keyword evidence="3" id="KW-1185">Reference proteome</keyword>